<evidence type="ECO:0000313" key="5">
    <source>
        <dbReference type="EMBL" id="ETO17182.1"/>
    </source>
</evidence>
<dbReference type="InterPro" id="IPR011990">
    <property type="entry name" value="TPR-like_helical_dom_sf"/>
</dbReference>
<dbReference type="OrthoDB" id="2335338at2759"/>
<dbReference type="PANTHER" id="PTHR45831">
    <property type="entry name" value="LD24721P"/>
    <property type="match status" value="1"/>
</dbReference>
<dbReference type="GO" id="GO:0006620">
    <property type="term" value="P:post-translational protein targeting to endoplasmic reticulum membrane"/>
    <property type="evidence" value="ECO:0007669"/>
    <property type="project" value="TreeGrafter"/>
</dbReference>
<evidence type="ECO:0000256" key="4">
    <source>
        <dbReference type="SAM" id="MobiDB-lite"/>
    </source>
</evidence>
<dbReference type="OMA" id="ECKTHID"/>
<dbReference type="GO" id="GO:0016020">
    <property type="term" value="C:membrane"/>
    <property type="evidence" value="ECO:0007669"/>
    <property type="project" value="TreeGrafter"/>
</dbReference>
<dbReference type="InterPro" id="IPR019734">
    <property type="entry name" value="TPR_rpt"/>
</dbReference>
<keyword evidence="1" id="KW-0677">Repeat</keyword>
<accession>X6MUP8</accession>
<feature type="repeat" description="TPR" evidence="3">
    <location>
        <begin position="106"/>
        <end position="139"/>
    </location>
</feature>
<evidence type="ECO:0000313" key="6">
    <source>
        <dbReference type="Proteomes" id="UP000023152"/>
    </source>
</evidence>
<dbReference type="PROSITE" id="PS50005">
    <property type="entry name" value="TPR"/>
    <property type="match status" value="2"/>
</dbReference>
<keyword evidence="2 3" id="KW-0802">TPR repeat</keyword>
<feature type="region of interest" description="Disordered" evidence="4">
    <location>
        <begin position="208"/>
        <end position="258"/>
    </location>
</feature>
<dbReference type="InterPro" id="IPR047150">
    <property type="entry name" value="SGT"/>
</dbReference>
<name>X6MUP8_RETFI</name>
<gene>
    <name evidence="5" type="ORF">RFI_20148</name>
</gene>
<dbReference type="EMBL" id="ASPP01017132">
    <property type="protein sequence ID" value="ETO17182.1"/>
    <property type="molecule type" value="Genomic_DNA"/>
</dbReference>
<organism evidence="5 6">
    <name type="scientific">Reticulomyxa filosa</name>
    <dbReference type="NCBI Taxonomy" id="46433"/>
    <lineage>
        <taxon>Eukaryota</taxon>
        <taxon>Sar</taxon>
        <taxon>Rhizaria</taxon>
        <taxon>Retaria</taxon>
        <taxon>Foraminifera</taxon>
        <taxon>Monothalamids</taxon>
        <taxon>Reticulomyxidae</taxon>
        <taxon>Reticulomyxa</taxon>
    </lineage>
</organism>
<protein>
    <submittedName>
        <fullName evidence="5">Serine/threonine-protein phosphatase 5</fullName>
    </submittedName>
</protein>
<keyword evidence="6" id="KW-1185">Reference proteome</keyword>
<dbReference type="Proteomes" id="UP000023152">
    <property type="component" value="Unassembled WGS sequence"/>
</dbReference>
<proteinExistence type="predicted"/>
<dbReference type="PANTHER" id="PTHR45831:SF2">
    <property type="entry name" value="LD24721P"/>
    <property type="match status" value="1"/>
</dbReference>
<dbReference type="AlphaFoldDB" id="X6MUP8"/>
<sequence>MLRYPAILDDIYKFCDCVCMLQFREDPELEKQWTEAERLKEEGSEQYKKGDIRNGIALLSKAIELHPTNKVYYSNRVLMYLKTKEYEKALEDCQHIRELDPVSRYIKGHYLRGLVLYNMRKYKNAASAFQTVIKINPNFKEAIKRLDECKTHIDKEQLAKNEQRRRSSEKFLAMSKLAVVSTDNKNKEPEKSNAAAAVPALVGDSIAADANIAPKQDQEQHKEQKLNDEDYEDNVQPLKENENDIENNDLSEVVAQTE</sequence>
<dbReference type="GO" id="GO:0072380">
    <property type="term" value="C:TRC complex"/>
    <property type="evidence" value="ECO:0007669"/>
    <property type="project" value="TreeGrafter"/>
</dbReference>
<dbReference type="Gene3D" id="1.25.40.10">
    <property type="entry name" value="Tetratricopeptide repeat domain"/>
    <property type="match status" value="1"/>
</dbReference>
<feature type="compositionally biased region" description="Basic and acidic residues" evidence="4">
    <location>
        <begin position="216"/>
        <end position="228"/>
    </location>
</feature>
<evidence type="ECO:0000256" key="2">
    <source>
        <dbReference type="ARBA" id="ARBA00022803"/>
    </source>
</evidence>
<feature type="non-terminal residue" evidence="5">
    <location>
        <position position="258"/>
    </location>
</feature>
<evidence type="ECO:0000256" key="1">
    <source>
        <dbReference type="ARBA" id="ARBA00022737"/>
    </source>
</evidence>
<dbReference type="Pfam" id="PF00515">
    <property type="entry name" value="TPR_1"/>
    <property type="match status" value="1"/>
</dbReference>
<dbReference type="SUPFAM" id="SSF48452">
    <property type="entry name" value="TPR-like"/>
    <property type="match status" value="1"/>
</dbReference>
<evidence type="ECO:0000256" key="3">
    <source>
        <dbReference type="PROSITE-ProRule" id="PRU00339"/>
    </source>
</evidence>
<comment type="caution">
    <text evidence="5">The sequence shown here is derived from an EMBL/GenBank/DDBJ whole genome shotgun (WGS) entry which is preliminary data.</text>
</comment>
<dbReference type="GO" id="GO:0060090">
    <property type="term" value="F:molecular adaptor activity"/>
    <property type="evidence" value="ECO:0007669"/>
    <property type="project" value="TreeGrafter"/>
</dbReference>
<feature type="repeat" description="TPR" evidence="3">
    <location>
        <begin position="36"/>
        <end position="69"/>
    </location>
</feature>
<dbReference type="SMART" id="SM00028">
    <property type="entry name" value="TPR"/>
    <property type="match status" value="3"/>
</dbReference>
<reference evidence="5 6" key="1">
    <citation type="journal article" date="2013" name="Curr. Biol.">
        <title>The Genome of the Foraminiferan Reticulomyxa filosa.</title>
        <authorList>
            <person name="Glockner G."/>
            <person name="Hulsmann N."/>
            <person name="Schleicher M."/>
            <person name="Noegel A.A."/>
            <person name="Eichinger L."/>
            <person name="Gallinger C."/>
            <person name="Pawlowski J."/>
            <person name="Sierra R."/>
            <person name="Euteneuer U."/>
            <person name="Pillet L."/>
            <person name="Moustafa A."/>
            <person name="Platzer M."/>
            <person name="Groth M."/>
            <person name="Szafranski K."/>
            <person name="Schliwa M."/>
        </authorList>
    </citation>
    <scope>NUCLEOTIDE SEQUENCE [LARGE SCALE GENOMIC DNA]</scope>
</reference>